<evidence type="ECO:0000256" key="2">
    <source>
        <dbReference type="ARBA" id="ARBA00022801"/>
    </source>
</evidence>
<dbReference type="PROSITE" id="PS51764">
    <property type="entry name" value="GH26"/>
    <property type="match status" value="1"/>
</dbReference>
<feature type="region of interest" description="Disordered" evidence="4">
    <location>
        <begin position="376"/>
        <end position="434"/>
    </location>
</feature>
<evidence type="ECO:0000256" key="1">
    <source>
        <dbReference type="ARBA" id="ARBA00007754"/>
    </source>
</evidence>
<keyword evidence="2" id="KW-0378">Hydrolase</keyword>
<dbReference type="AlphaFoldDB" id="A0A6J7I0R4"/>
<dbReference type="Pfam" id="PF02156">
    <property type="entry name" value="Glyco_hydro_26"/>
    <property type="match status" value="1"/>
</dbReference>
<name>A0A6J7I0R4_9ZZZZ</name>
<dbReference type="Gene3D" id="3.20.20.80">
    <property type="entry name" value="Glycosidases"/>
    <property type="match status" value="1"/>
</dbReference>
<comment type="similarity">
    <text evidence="1">Belongs to the glycosyl hydrolase 26 family.</text>
</comment>
<evidence type="ECO:0000259" key="5">
    <source>
        <dbReference type="PROSITE" id="PS51764"/>
    </source>
</evidence>
<dbReference type="SUPFAM" id="SSF51445">
    <property type="entry name" value="(Trans)glycosidases"/>
    <property type="match status" value="1"/>
</dbReference>
<proteinExistence type="inferred from homology"/>
<evidence type="ECO:0000313" key="6">
    <source>
        <dbReference type="EMBL" id="CAB4924301.1"/>
    </source>
</evidence>
<reference evidence="6" key="1">
    <citation type="submission" date="2020-05" db="EMBL/GenBank/DDBJ databases">
        <authorList>
            <person name="Chiriac C."/>
            <person name="Salcher M."/>
            <person name="Ghai R."/>
            <person name="Kavagutti S V."/>
        </authorList>
    </citation>
    <scope>NUCLEOTIDE SEQUENCE</scope>
</reference>
<evidence type="ECO:0000256" key="3">
    <source>
        <dbReference type="ARBA" id="ARBA00023295"/>
    </source>
</evidence>
<protein>
    <submittedName>
        <fullName evidence="6">Unannotated protein</fullName>
    </submittedName>
</protein>
<feature type="domain" description="GH26" evidence="5">
    <location>
        <begin position="74"/>
        <end position="371"/>
    </location>
</feature>
<dbReference type="PANTHER" id="PTHR40079">
    <property type="entry name" value="MANNAN ENDO-1,4-BETA-MANNOSIDASE E-RELATED"/>
    <property type="match status" value="1"/>
</dbReference>
<sequence>MLGACTYAAAAAALVLLHRRENPRASGLTIGDRRLVSSGPVAAATVVLVSLLVALQGPTSVRSATTKHAAPVGPPAAVAQRRIGLSVGLLSQNEAQPMRPGMLAEVRSFERAAGARPGVVTWFSDWVQPPPRLDRLRAVAALGAVPQITWEPRDHRAPRRQRRFRLERIVRGDFDAYATAWARRLRQHGGPEILRFAHEMNHHAYTWGTAEGNRPGTYVTAWRHLRAVFARAGATNVQWDWSPAASNLDWRSYPGDDVVDVIGLTAFNGGSDLNWNGWRSPGEMFDRALDETARRAPDKPVEISEVASSPNGGNRPAWIDRLFRLVREHPQVRTVSWFNIDKQASWRLVPDSPESRAFREGLADWRVRSPRCDDGRPFAGRPLRRPPADCRPAPAARAAFAPARADVSTPSLPRIYLPPAATSPRNAANAGLRE</sequence>
<evidence type="ECO:0000256" key="4">
    <source>
        <dbReference type="SAM" id="MobiDB-lite"/>
    </source>
</evidence>
<gene>
    <name evidence="6" type="ORF">UFOPK3564_02018</name>
</gene>
<organism evidence="6">
    <name type="scientific">freshwater metagenome</name>
    <dbReference type="NCBI Taxonomy" id="449393"/>
    <lineage>
        <taxon>unclassified sequences</taxon>
        <taxon>metagenomes</taxon>
        <taxon>ecological metagenomes</taxon>
    </lineage>
</organism>
<accession>A0A6J7I0R4</accession>
<dbReference type="InterPro" id="IPR017853">
    <property type="entry name" value="GH"/>
</dbReference>
<dbReference type="GO" id="GO:0016985">
    <property type="term" value="F:mannan endo-1,4-beta-mannosidase activity"/>
    <property type="evidence" value="ECO:0007669"/>
    <property type="project" value="InterPro"/>
</dbReference>
<dbReference type="InterPro" id="IPR022790">
    <property type="entry name" value="GH26_dom"/>
</dbReference>
<dbReference type="EMBL" id="CAFBMK010000123">
    <property type="protein sequence ID" value="CAB4924301.1"/>
    <property type="molecule type" value="Genomic_DNA"/>
</dbReference>
<dbReference type="PANTHER" id="PTHR40079:SF4">
    <property type="entry name" value="GH26 DOMAIN-CONTAINING PROTEIN-RELATED"/>
    <property type="match status" value="1"/>
</dbReference>
<dbReference type="InterPro" id="IPR000805">
    <property type="entry name" value="Glyco_hydro_26"/>
</dbReference>
<dbReference type="GO" id="GO:0006080">
    <property type="term" value="P:substituted mannan metabolic process"/>
    <property type="evidence" value="ECO:0007669"/>
    <property type="project" value="InterPro"/>
</dbReference>
<keyword evidence="3" id="KW-0326">Glycosidase</keyword>
<feature type="compositionally biased region" description="Low complexity" evidence="4">
    <location>
        <begin position="390"/>
        <end position="405"/>
    </location>
</feature>